<dbReference type="RefSeq" id="WP_144211044.1">
    <property type="nucleotide sequence ID" value="NZ_CABHMZ010000033.1"/>
</dbReference>
<name>A0A564TY58_STRCV</name>
<evidence type="ECO:0000313" key="2">
    <source>
        <dbReference type="Proteomes" id="UP000385544"/>
    </source>
</evidence>
<reference evidence="1 2" key="1">
    <citation type="submission" date="2019-07" db="EMBL/GenBank/DDBJ databases">
        <authorList>
            <person name="Hibberd C M."/>
            <person name="Gehrig L. J."/>
            <person name="Chang H.-W."/>
            <person name="Venkatesh S."/>
        </authorList>
    </citation>
    <scope>NUCLEOTIDE SEQUENCE [LARGE SCALE GENOMIC DNA]</scope>
    <source>
        <strain evidence="1">Streptococcus_constellatus_SS_Bg39</strain>
    </source>
</reference>
<dbReference type="AlphaFoldDB" id="A0A564TY58"/>
<evidence type="ECO:0000313" key="1">
    <source>
        <dbReference type="EMBL" id="VUX12198.1"/>
    </source>
</evidence>
<organism evidence="1 2">
    <name type="scientific">Streptococcus constellatus</name>
    <dbReference type="NCBI Taxonomy" id="76860"/>
    <lineage>
        <taxon>Bacteria</taxon>
        <taxon>Bacillati</taxon>
        <taxon>Bacillota</taxon>
        <taxon>Bacilli</taxon>
        <taxon>Lactobacillales</taxon>
        <taxon>Streptococcaceae</taxon>
        <taxon>Streptococcus</taxon>
        <taxon>Streptococcus anginosus group</taxon>
    </lineage>
</organism>
<dbReference type="Proteomes" id="UP000385544">
    <property type="component" value="Unassembled WGS sequence"/>
</dbReference>
<gene>
    <name evidence="1" type="ORF">SCSS39_00059</name>
</gene>
<proteinExistence type="predicted"/>
<protein>
    <submittedName>
        <fullName evidence="1">Uncharacterized protein</fullName>
    </submittedName>
</protein>
<sequence>MSIFPAIEAYLALQGKKYISPDKAGELREMMFDVKQKGQAARAEFSDLVKQFQTLYPKLTLERTSNWMNQAQMLRPHFWNYLRGYGDVTEPMFALRLYGNSKDFGVSLEISFIERKKDETSLTKQNRVLQVPIAVPVYYFAQMNGVSQRFTGTEANRQHLTQQVKAGQVRKVLVKHDVDLTQATSIRQVLDELQAAMTTLIPFYEATRELYEV</sequence>
<dbReference type="OrthoDB" id="2235175at2"/>
<accession>A0A564TY58</accession>
<dbReference type="EMBL" id="CABHMZ010000033">
    <property type="protein sequence ID" value="VUX12198.1"/>
    <property type="molecule type" value="Genomic_DNA"/>
</dbReference>